<sequence length="156" mass="17841">MNNKGQLTIEYIILCSILLITLVLTINTITNEVEKNTILSAAQIGAQNGINKNGYATYYNDTFNNYNQHHPQLLTPTTIKIINITLDEKNKTIFIQTTVTTKTTLDTQEKNIMGSRINYYIRKSITDTFGKNPTNIYYDPAKSENYIIKTQPVIWK</sequence>
<proteinExistence type="predicted"/>
<organism evidence="2 3">
    <name type="scientific">Methanosphaera stadtmanae</name>
    <dbReference type="NCBI Taxonomy" id="2317"/>
    <lineage>
        <taxon>Archaea</taxon>
        <taxon>Methanobacteriati</taxon>
        <taxon>Methanobacteriota</taxon>
        <taxon>Methanomada group</taxon>
        <taxon>Methanobacteria</taxon>
        <taxon>Methanobacteriales</taxon>
        <taxon>Methanobacteriaceae</taxon>
        <taxon>Methanosphaera</taxon>
    </lineage>
</organism>
<evidence type="ECO:0000313" key="2">
    <source>
        <dbReference type="EMBL" id="RAP03780.1"/>
    </source>
</evidence>
<protein>
    <recommendedName>
        <fullName evidence="4">Class III signal peptide-containing protein</fullName>
    </recommendedName>
</protein>
<comment type="caution">
    <text evidence="2">The sequence shown here is derived from an EMBL/GenBank/DDBJ whole genome shotgun (WGS) entry which is preliminary data.</text>
</comment>
<keyword evidence="1" id="KW-1133">Transmembrane helix</keyword>
<evidence type="ECO:0000256" key="1">
    <source>
        <dbReference type="SAM" id="Phobius"/>
    </source>
</evidence>
<dbReference type="RefSeq" id="WP_011405697.1">
    <property type="nucleotide sequence ID" value="NZ_CATZNA010000023.1"/>
</dbReference>
<reference evidence="2 3" key="1">
    <citation type="submission" date="2017-05" db="EMBL/GenBank/DDBJ databases">
        <title>Host range expansion of the Methanosphaera genus to humans and monogastric animals involves recent and extensive reduction in genome content.</title>
        <authorList>
            <person name="Hoedt E.C."/>
            <person name="Volmer J.G."/>
            <person name="Parks D.H."/>
            <person name="Rosewarne C.P."/>
            <person name="Denman S.E."/>
            <person name="Mcsweeney C.S."/>
            <person name="O Cuiv P."/>
            <person name="Hugenholtz P."/>
            <person name="Tyson G.W."/>
            <person name="Morrison M."/>
        </authorList>
    </citation>
    <scope>NUCLEOTIDE SEQUENCE [LARGE SCALE GENOMIC DNA]</scope>
    <source>
        <strain evidence="2 3">PA5</strain>
    </source>
</reference>
<name>A0A328QAQ0_9EURY</name>
<keyword evidence="1" id="KW-0472">Membrane</keyword>
<dbReference type="EMBL" id="NGJK01000005">
    <property type="protein sequence ID" value="RAP03780.1"/>
    <property type="molecule type" value="Genomic_DNA"/>
</dbReference>
<dbReference type="OMA" id="HYVFTTS"/>
<evidence type="ECO:0000313" key="3">
    <source>
        <dbReference type="Proteomes" id="UP000248557"/>
    </source>
</evidence>
<dbReference type="Proteomes" id="UP000248557">
    <property type="component" value="Unassembled WGS sequence"/>
</dbReference>
<dbReference type="Pfam" id="PF04021">
    <property type="entry name" value="Class_IIIsignal"/>
    <property type="match status" value="1"/>
</dbReference>
<feature type="transmembrane region" description="Helical" evidence="1">
    <location>
        <begin position="7"/>
        <end position="26"/>
    </location>
</feature>
<evidence type="ECO:0008006" key="4">
    <source>
        <dbReference type="Google" id="ProtNLM"/>
    </source>
</evidence>
<accession>A0A328QAQ0</accession>
<dbReference type="InterPro" id="IPR007166">
    <property type="entry name" value="Class3_signal_pept_motif"/>
</dbReference>
<keyword evidence="1" id="KW-0812">Transmembrane</keyword>
<gene>
    <name evidence="2" type="ORF">CA615_00395</name>
</gene>
<dbReference type="AlphaFoldDB" id="A0A328QAQ0"/>
<dbReference type="GeneID" id="3855197"/>